<sequence>MSLVQSLQWPLGQTAAAFFLNNFVVKGPVLSDTNHDLLVGICRDHSESAAPYAIEAVGLAGLSNVHRDHHLRVEARKRYGRALTKTNCSLSDPTEATSDLTAMAVLFLGQFESMVVESWDQYSRAHIDGALALLKLRGRQQCEREIGVRLFLAFRSQILADCMQRELPVPGSLLEAGKALDNSPIERPRSSNVSIGDIYVRYVDVIAAIKASWPLGHEDMQRLSEEVDDLDATLQAWRQGIHPQYNYTTVHVTTITADDIPDLPSTDATKGRRHIYQNEWSADIWNKWRVICVQSLIWPLYIVAQEVLNDYCIRKWAIEQLSRINDSIGIRQAALLAAQAQAALDGGRHQTTPRHSSSVHYQPLI</sequence>
<feature type="compositionally biased region" description="Polar residues" evidence="1">
    <location>
        <begin position="349"/>
        <end position="365"/>
    </location>
</feature>
<dbReference type="EMBL" id="LKEB01000075">
    <property type="protein sequence ID" value="ROV94612.1"/>
    <property type="molecule type" value="Genomic_DNA"/>
</dbReference>
<dbReference type="AlphaFoldDB" id="A0A423VU83"/>
<keyword evidence="3" id="KW-1185">Reference proteome</keyword>
<gene>
    <name evidence="2" type="ORF">VPNG_09225</name>
</gene>
<organism evidence="2 3">
    <name type="scientific">Cytospora leucostoma</name>
    <dbReference type="NCBI Taxonomy" id="1230097"/>
    <lineage>
        <taxon>Eukaryota</taxon>
        <taxon>Fungi</taxon>
        <taxon>Dikarya</taxon>
        <taxon>Ascomycota</taxon>
        <taxon>Pezizomycotina</taxon>
        <taxon>Sordariomycetes</taxon>
        <taxon>Sordariomycetidae</taxon>
        <taxon>Diaporthales</taxon>
        <taxon>Cytosporaceae</taxon>
        <taxon>Cytospora</taxon>
    </lineage>
</organism>
<dbReference type="STRING" id="1230097.A0A423VU83"/>
<reference evidence="2 3" key="1">
    <citation type="submission" date="2015-09" db="EMBL/GenBank/DDBJ databases">
        <title>Host preference determinants of Valsa canker pathogens revealed by comparative genomics.</title>
        <authorList>
            <person name="Yin Z."/>
            <person name="Huang L."/>
        </authorList>
    </citation>
    <scope>NUCLEOTIDE SEQUENCE [LARGE SCALE GENOMIC DNA]</scope>
    <source>
        <strain evidence="2 3">SXYLt</strain>
    </source>
</reference>
<proteinExistence type="predicted"/>
<dbReference type="InterPro" id="IPR053175">
    <property type="entry name" value="DHMBA_Reg_Transcription_Factor"/>
</dbReference>
<protein>
    <submittedName>
        <fullName evidence="2">Uncharacterized protein</fullName>
    </submittedName>
</protein>
<name>A0A423VU83_9PEZI</name>
<accession>A0A423VU83</accession>
<evidence type="ECO:0000256" key="1">
    <source>
        <dbReference type="SAM" id="MobiDB-lite"/>
    </source>
</evidence>
<feature type="region of interest" description="Disordered" evidence="1">
    <location>
        <begin position="346"/>
        <end position="365"/>
    </location>
</feature>
<dbReference type="Proteomes" id="UP000285146">
    <property type="component" value="Unassembled WGS sequence"/>
</dbReference>
<evidence type="ECO:0000313" key="3">
    <source>
        <dbReference type="Proteomes" id="UP000285146"/>
    </source>
</evidence>
<evidence type="ECO:0000313" key="2">
    <source>
        <dbReference type="EMBL" id="ROV94612.1"/>
    </source>
</evidence>
<dbReference type="OrthoDB" id="4220372at2759"/>
<dbReference type="InParanoid" id="A0A423VU83"/>
<dbReference type="PANTHER" id="PTHR38791">
    <property type="entry name" value="ZN(II)2CYS6 TRANSCRIPTION FACTOR (EUROFUNG)-RELATED-RELATED"/>
    <property type="match status" value="1"/>
</dbReference>
<comment type="caution">
    <text evidence="2">The sequence shown here is derived from an EMBL/GenBank/DDBJ whole genome shotgun (WGS) entry which is preliminary data.</text>
</comment>